<keyword evidence="1" id="KW-0812">Transmembrane</keyword>
<organism evidence="2 3">
    <name type="scientific">Pontibacter burrus</name>
    <dbReference type="NCBI Taxonomy" id="2704466"/>
    <lineage>
        <taxon>Bacteria</taxon>
        <taxon>Pseudomonadati</taxon>
        <taxon>Bacteroidota</taxon>
        <taxon>Cytophagia</taxon>
        <taxon>Cytophagales</taxon>
        <taxon>Hymenobacteraceae</taxon>
        <taxon>Pontibacter</taxon>
    </lineage>
</organism>
<protein>
    <recommendedName>
        <fullName evidence="4">DUF748 domain-containing protein</fullName>
    </recommendedName>
</protein>
<keyword evidence="1" id="KW-0472">Membrane</keyword>
<gene>
    <name evidence="2" type="ORF">GXP69_17255</name>
</gene>
<feature type="transmembrane region" description="Helical" evidence="1">
    <location>
        <begin position="16"/>
        <end position="39"/>
    </location>
</feature>
<keyword evidence="1" id="KW-1133">Transmembrane helix</keyword>
<evidence type="ECO:0000313" key="3">
    <source>
        <dbReference type="Proteomes" id="UP000474777"/>
    </source>
</evidence>
<dbReference type="RefSeq" id="WP_163916615.1">
    <property type="nucleotide sequence ID" value="NZ_JAAGWD010000009.1"/>
</dbReference>
<keyword evidence="3" id="KW-1185">Reference proteome</keyword>
<dbReference type="EMBL" id="JAAGWD010000009">
    <property type="protein sequence ID" value="NEM99448.1"/>
    <property type="molecule type" value="Genomic_DNA"/>
</dbReference>
<sequence length="1290" mass="145994">MPDSAKTGWGHKALKTAGIVLISLAGFLLVVLVLLYLLAEPLVERYLKKQVAVHTEGLYQVNFHDLQLHLRTRSITLRGLHLYPDPAVHQRQKEKGRASRILLDVQSPGLTVTRINLVDLLFKNHLGMHTVVAERPVVTQLLDESVEKEESHSSKGSGSLKAISIWQLNVQQARYRYLVLGQRKRPRHETPRLSLQVQDLRLDLQKQKGIFEMLSASRVELNIRDYAFYAPDSVYAMNVGQLSYSSTKQTLKAEGIAVQPDYSVNAAMPKDRALHLLYQFRIPLLYLTGVDAEAAWRTKRLHLSKLLIERPVLTVMEDLSVADSSDSPALAGIYAQISPYLKEISTEEVHLSDGSFSYRQKNRIVHTLHRLGRATIDLQALQLDSATFFAPKANAFAAEISAALRNYTYTPYNSPYLLQVGSLRLSSQDKTLQVDNLHLAGDWDKNDRLKARKKALRMFYDISLPRLHLQGLDLLQALRTSRLAIDRMTAERPIIDVRKDEQVTGTGERDDHQEVNRQISGLVNRLEVGKIDIVDASLTKHSKTRRMQRLQELEHANLTATGLHVDLPYTFHPDEKLPLEDVVVTAQSYRSQLPDNTYTYALTGLRYSTRQLEFTARTAEVLSSNSANDQHKRIHNASRTLFDLSANKLRVTGVDLVKALYTRRLEIDQVILRQPKVAILVDRKVTALELERHGVRKGLFELVDIISANGIQLEDGSFAFNERLAPVMRTHWLEHVNVTVSGFVLTPAVFANLADALPMRELNLQAKNYTYKTTDSLYTIRLDSLYYSSRTKEVIAHTFSVSADRGVNERLKVNSPDLASHNLIDISAKRSRITGFNLIQAYATGQYRMDSLLLTGPKVKILQDHNVIPVNARTAAAQLTELQTGFRVGRVQVSDGTLDFNILEDTIRISQTLEHVALGIDQLRLVSWEETEVLDIFDADDLELLVQGYSYYTADSLYVIEVNDIRASMLARKLLVDSLRVRPLYSKQEYAALFTYARDRIDLAVAEMEMQGISLRALFDRQDLIAAKMLVRNPNVEVYRDNRLGIDPAQKPPTLQRALRGAGIYIRLDTILVEKQSLVEHPVIAINAIRPGVLVLEDIRMELYNVTNDSAFIRLNNMLTINASAQFMGVSTLHARFQFQMDHPEDRYTCEGTLDPMDFSALNPLVENMLFIRASSGRINQVSFLVEATDRLATGQVSFPYNNLKIQLLNKQHPENPDFLLKAESLLINTFIIKSNNPSTLGKFREGTFQVKRDPQRSVSYHLSQSMRSGITHSLMTNLVYRIVSGFTNL</sequence>
<proteinExistence type="predicted"/>
<evidence type="ECO:0000313" key="2">
    <source>
        <dbReference type="EMBL" id="NEM99448.1"/>
    </source>
</evidence>
<name>A0A6B3M0T1_9BACT</name>
<accession>A0A6B3M0T1</accession>
<dbReference type="Proteomes" id="UP000474777">
    <property type="component" value="Unassembled WGS sequence"/>
</dbReference>
<evidence type="ECO:0008006" key="4">
    <source>
        <dbReference type="Google" id="ProtNLM"/>
    </source>
</evidence>
<comment type="caution">
    <text evidence="2">The sequence shown here is derived from an EMBL/GenBank/DDBJ whole genome shotgun (WGS) entry which is preliminary data.</text>
</comment>
<reference evidence="2 3" key="1">
    <citation type="submission" date="2020-02" db="EMBL/GenBank/DDBJ databases">
        <authorList>
            <person name="Kim M.K."/>
        </authorList>
    </citation>
    <scope>NUCLEOTIDE SEQUENCE [LARGE SCALE GENOMIC DNA]</scope>
    <source>
        <strain evidence="2 3">BT327</strain>
    </source>
</reference>
<evidence type="ECO:0000256" key="1">
    <source>
        <dbReference type="SAM" id="Phobius"/>
    </source>
</evidence>